<dbReference type="RefSeq" id="XP_009066318.1">
    <property type="nucleotide sequence ID" value="XM_009068070.1"/>
</dbReference>
<feature type="signal peptide" evidence="10">
    <location>
        <begin position="1"/>
        <end position="17"/>
    </location>
</feature>
<evidence type="ECO:0000256" key="1">
    <source>
        <dbReference type="ARBA" id="ARBA00004613"/>
    </source>
</evidence>
<keyword evidence="4" id="KW-0813">Transport</keyword>
<evidence type="ECO:0000256" key="9">
    <source>
        <dbReference type="ARBA" id="ARBA00023180"/>
    </source>
</evidence>
<dbReference type="InterPro" id="IPR022271">
    <property type="entry name" value="Lipocalin_ApoD"/>
</dbReference>
<evidence type="ECO:0000313" key="12">
    <source>
        <dbReference type="EMBL" id="ESO82949.1"/>
    </source>
</evidence>
<sequence length="183" mass="20330">MEGILVILSVCFVLSAAQVPGLGPCPKTQPQKHLDLTKYLGKWYELYKLPNLFENKQECVTANYSMKADGHIKVLNSGIEEGKTVFAEGDAYRPDNNNESILSVRFAAGTPYAPYWVLDTDYTSYSLVFSCEQLGSFAHVKFLWLLSRTPTIDPAVKSRLFKRLEKDGIGIVDVAPTNTASCL</sequence>
<reference evidence="12 13" key="1">
    <citation type="journal article" date="2013" name="Nature">
        <title>Insights into bilaterian evolution from three spiralian genomes.</title>
        <authorList>
            <person name="Simakov O."/>
            <person name="Marletaz F."/>
            <person name="Cho S.J."/>
            <person name="Edsinger-Gonzales E."/>
            <person name="Havlak P."/>
            <person name="Hellsten U."/>
            <person name="Kuo D.H."/>
            <person name="Larsson T."/>
            <person name="Lv J."/>
            <person name="Arendt D."/>
            <person name="Savage R."/>
            <person name="Osoegawa K."/>
            <person name="de Jong P."/>
            <person name="Grimwood J."/>
            <person name="Chapman J.A."/>
            <person name="Shapiro H."/>
            <person name="Aerts A."/>
            <person name="Otillar R.P."/>
            <person name="Terry A.Y."/>
            <person name="Boore J.L."/>
            <person name="Grigoriev I.V."/>
            <person name="Lindberg D.R."/>
            <person name="Seaver E.C."/>
            <person name="Weisblat D.A."/>
            <person name="Putnam N.H."/>
            <person name="Rokhsar D.S."/>
        </authorList>
    </citation>
    <scope>NUCLEOTIDE SEQUENCE [LARGE SCALE GENOMIC DNA]</scope>
</reference>
<dbReference type="KEGG" id="lgi:LOTGIDRAFT_197767"/>
<feature type="domain" description="Lipocalin/cytosolic fatty-acid binding" evidence="11">
    <location>
        <begin position="34"/>
        <end position="170"/>
    </location>
</feature>
<gene>
    <name evidence="12" type="ORF">LOTGIDRAFT_197767</name>
</gene>
<dbReference type="GO" id="GO:0006629">
    <property type="term" value="P:lipid metabolic process"/>
    <property type="evidence" value="ECO:0007669"/>
    <property type="project" value="TreeGrafter"/>
</dbReference>
<dbReference type="FunFam" id="2.40.128.20:FF:000003">
    <property type="entry name" value="Apolipoprotein D"/>
    <property type="match status" value="1"/>
</dbReference>
<dbReference type="OrthoDB" id="565904at2759"/>
<evidence type="ECO:0000256" key="10">
    <source>
        <dbReference type="PIRNR" id="PIRNR036893"/>
    </source>
</evidence>
<dbReference type="CTD" id="20245267"/>
<evidence type="ECO:0000256" key="3">
    <source>
        <dbReference type="ARBA" id="ARBA00019890"/>
    </source>
</evidence>
<dbReference type="PROSITE" id="PS00213">
    <property type="entry name" value="LIPOCALIN"/>
    <property type="match status" value="1"/>
</dbReference>
<dbReference type="Pfam" id="PF08212">
    <property type="entry name" value="Lipocalin_2"/>
    <property type="match status" value="1"/>
</dbReference>
<dbReference type="Gene3D" id="2.40.128.20">
    <property type="match status" value="1"/>
</dbReference>
<dbReference type="PRINTS" id="PR01171">
    <property type="entry name" value="BCTLIPOCALIN"/>
</dbReference>
<keyword evidence="5" id="KW-0964">Secreted</keyword>
<dbReference type="InterPro" id="IPR012674">
    <property type="entry name" value="Calycin"/>
</dbReference>
<dbReference type="PIRSF" id="PIRSF036893">
    <property type="entry name" value="Lipocalin_ApoD"/>
    <property type="match status" value="1"/>
</dbReference>
<keyword evidence="8" id="KW-1015">Disulfide bond</keyword>
<dbReference type="InterPro" id="IPR000566">
    <property type="entry name" value="Lipocln_cytosolic_FA-bd_dom"/>
</dbReference>
<dbReference type="SUPFAM" id="SSF50814">
    <property type="entry name" value="Lipocalins"/>
    <property type="match status" value="1"/>
</dbReference>
<dbReference type="GO" id="GO:0005737">
    <property type="term" value="C:cytoplasm"/>
    <property type="evidence" value="ECO:0007669"/>
    <property type="project" value="TreeGrafter"/>
</dbReference>
<evidence type="ECO:0000259" key="11">
    <source>
        <dbReference type="Pfam" id="PF08212"/>
    </source>
</evidence>
<dbReference type="PRINTS" id="PR00179">
    <property type="entry name" value="LIPOCALIN"/>
</dbReference>
<dbReference type="Proteomes" id="UP000030746">
    <property type="component" value="Unassembled WGS sequence"/>
</dbReference>
<evidence type="ECO:0000256" key="6">
    <source>
        <dbReference type="ARBA" id="ARBA00022729"/>
    </source>
</evidence>
<keyword evidence="9" id="KW-0325">Glycoprotein</keyword>
<dbReference type="AlphaFoldDB" id="V4B3K6"/>
<dbReference type="InterPro" id="IPR022272">
    <property type="entry name" value="Lipocalin_CS"/>
</dbReference>
<evidence type="ECO:0000313" key="13">
    <source>
        <dbReference type="Proteomes" id="UP000030746"/>
    </source>
</evidence>
<accession>V4B3K6</accession>
<evidence type="ECO:0000256" key="7">
    <source>
        <dbReference type="ARBA" id="ARBA00023121"/>
    </source>
</evidence>
<evidence type="ECO:0000256" key="8">
    <source>
        <dbReference type="ARBA" id="ARBA00023157"/>
    </source>
</evidence>
<dbReference type="GeneID" id="20245267"/>
<dbReference type="GO" id="GO:0005576">
    <property type="term" value="C:extracellular region"/>
    <property type="evidence" value="ECO:0007669"/>
    <property type="project" value="UniProtKB-SubCell"/>
</dbReference>
<protein>
    <recommendedName>
        <fullName evidence="3">Apolipoprotein D</fullName>
    </recommendedName>
</protein>
<evidence type="ECO:0000256" key="4">
    <source>
        <dbReference type="ARBA" id="ARBA00022448"/>
    </source>
</evidence>
<dbReference type="HOGENOM" id="CLU_068449_2_1_1"/>
<keyword evidence="6 10" id="KW-0732">Signal</keyword>
<keyword evidence="7" id="KW-0446">Lipid-binding</keyword>
<evidence type="ECO:0000256" key="5">
    <source>
        <dbReference type="ARBA" id="ARBA00022525"/>
    </source>
</evidence>
<feature type="chain" id="PRO_5013434937" description="Apolipoprotein D" evidence="10">
    <location>
        <begin position="18"/>
        <end position="183"/>
    </location>
</feature>
<evidence type="ECO:0000256" key="2">
    <source>
        <dbReference type="ARBA" id="ARBA00006889"/>
    </source>
</evidence>
<comment type="subcellular location">
    <subcellularLocation>
        <location evidence="1">Secreted</location>
    </subcellularLocation>
</comment>
<organism evidence="12 13">
    <name type="scientific">Lottia gigantea</name>
    <name type="common">Giant owl limpet</name>
    <dbReference type="NCBI Taxonomy" id="225164"/>
    <lineage>
        <taxon>Eukaryota</taxon>
        <taxon>Metazoa</taxon>
        <taxon>Spiralia</taxon>
        <taxon>Lophotrochozoa</taxon>
        <taxon>Mollusca</taxon>
        <taxon>Gastropoda</taxon>
        <taxon>Patellogastropoda</taxon>
        <taxon>Lottioidea</taxon>
        <taxon>Lottiidae</taxon>
        <taxon>Lottia</taxon>
    </lineage>
</organism>
<keyword evidence="13" id="KW-1185">Reference proteome</keyword>
<dbReference type="CDD" id="cd19437">
    <property type="entry name" value="lipocalin_apoD-like"/>
    <property type="match status" value="1"/>
</dbReference>
<dbReference type="PANTHER" id="PTHR10612:SF34">
    <property type="entry name" value="APOLIPOPROTEIN D"/>
    <property type="match status" value="1"/>
</dbReference>
<dbReference type="GO" id="GO:0000302">
    <property type="term" value="P:response to reactive oxygen species"/>
    <property type="evidence" value="ECO:0007669"/>
    <property type="project" value="TreeGrafter"/>
</dbReference>
<dbReference type="GO" id="GO:0008289">
    <property type="term" value="F:lipid binding"/>
    <property type="evidence" value="ECO:0007669"/>
    <property type="project" value="UniProtKB-KW"/>
</dbReference>
<dbReference type="PANTHER" id="PTHR10612">
    <property type="entry name" value="APOLIPOPROTEIN D"/>
    <property type="match status" value="1"/>
</dbReference>
<dbReference type="EMBL" id="KB203827">
    <property type="protein sequence ID" value="ESO82949.1"/>
    <property type="molecule type" value="Genomic_DNA"/>
</dbReference>
<name>V4B3K6_LOTGI</name>
<proteinExistence type="inferred from homology"/>
<dbReference type="OMA" id="WILYVDD"/>
<comment type="similarity">
    <text evidence="2 10">Belongs to the calycin superfamily. Lipocalin family.</text>
</comment>
<dbReference type="InterPro" id="IPR002446">
    <property type="entry name" value="Lipocalin_bac"/>
</dbReference>